<feature type="region of interest" description="Disordered" evidence="7">
    <location>
        <begin position="1043"/>
        <end position="1067"/>
    </location>
</feature>
<evidence type="ECO:0000256" key="2">
    <source>
        <dbReference type="ARBA" id="ARBA00022737"/>
    </source>
</evidence>
<keyword evidence="11" id="KW-1185">Reference proteome</keyword>
<evidence type="ECO:0000256" key="5">
    <source>
        <dbReference type="ARBA" id="ARBA00023163"/>
    </source>
</evidence>
<feature type="region of interest" description="Disordered" evidence="7">
    <location>
        <begin position="285"/>
        <end position="346"/>
    </location>
</feature>
<keyword evidence="4" id="KW-0238">DNA-binding</keyword>
<feature type="domain" description="Myb-like" evidence="8">
    <location>
        <begin position="159"/>
        <end position="210"/>
    </location>
</feature>
<keyword evidence="3" id="KW-0805">Transcription regulation</keyword>
<evidence type="ECO:0000259" key="9">
    <source>
        <dbReference type="PROSITE" id="PS51294"/>
    </source>
</evidence>
<dbReference type="Pfam" id="PF13921">
    <property type="entry name" value="Myb_DNA-bind_6"/>
    <property type="match status" value="1"/>
</dbReference>
<feature type="domain" description="HTH myb-type" evidence="9">
    <location>
        <begin position="107"/>
        <end position="158"/>
    </location>
</feature>
<dbReference type="FunFam" id="1.10.10.60:FF:000324">
    <property type="entry name" value="Transcription factor MYB3R-2"/>
    <property type="match status" value="1"/>
</dbReference>
<sequence>MSVEPIGQSLIISFVGEDRRAEIVAIALYFASVDILSTKFPFAFRITNVGFADKLEIISPHPGFGSAYRSKGWHIMIWRKHSGEYCQRSGDGLQRVQPLQGRRSGPTRRSTKGQWTPEEDEILRMAVQRFKGKNWRKIAECFKDRADVQCLHRWQKVLNPELVKGPWSKEEDEVIVELVNKYGPKKWSTIAQHLPGRIGKQCRERWHNHLNPNINKEAWTQEEELALIRAHQIYGNKWAELTKFLPGRTDNAIKNHWNSSVKKKVDMYVASGLLSQYQGTPLVSQSNQSAVSSSSKAQQSSGEDKDGAEGEGASACSQASVFPSTSQPVNNTINRTTHHDEDRQATDDYPPAFQEVTYATLEAQCEMGAKLIQQDTSLDWRTFSGEVWPANTNDPDMSMLDLGHETSGIFMQSLNGSENHDAINFPTETYMHLDGSISMVNMGVVSDTPNPVTNADCNMVYPDMGHGGHLSVNEPENSLVHDYSSMQGALSSQPDLVPVHDYSSMQVALSTQPDLVPVHDYSSMQGVLSTQPDHAPTQLPPDDGPVLLRTYTDQFDYSTHVDDEPALISPRTLDNFFCANESNCSPHEDNFDVAKRSPKLVPANDFVLQPQNVDSPCCSPKDKKSVEQQDSGALFYEPPRFPSLDIPFFSCDLIQSCSAMHQEYSPLGIRQLMLSSMAPLKLWDSPSRDTSPVASLKSAAKSFTSTPSILRKRPRDLLSPLSEKRYEKKLSCSKPESVSNMANEISCLEVMFNECMEDQRGLNQQGDFIEKGNATHACEEAKNEDNQSYLIAGSRNSQEDNIVSECSGKQTERAAVEEVQTNVIDKDVLDKAKELSGILVEHDMNDMLFFSPDRFGTKSDRTNHPSAKALANQYTRRIQSISKPGGVLSSAEKDNTTLQSLSPTEKKAESSGMYVGTPFKWSMECPSPWKSPWFGNTILPRPKVDTDITIEDIGYLSPRNRSYDAIGLMKQLGEQTAGALSDAQKVLGDETPESLLKGKCCSKEQQEKENEHTRAEHHSLSASNLMAERRALDFSECGTPGKEARKFLSSSGGGGATPSSYLLKSCR</sequence>
<dbReference type="CDD" id="cd00167">
    <property type="entry name" value="SANT"/>
    <property type="match status" value="3"/>
</dbReference>
<feature type="region of interest" description="Disordered" evidence="7">
    <location>
        <begin position="1003"/>
        <end position="1022"/>
    </location>
</feature>
<proteinExistence type="predicted"/>
<keyword evidence="2" id="KW-0677">Repeat</keyword>
<evidence type="ECO:0000313" key="11">
    <source>
        <dbReference type="Proteomes" id="UP000298416"/>
    </source>
</evidence>
<dbReference type="PROSITE" id="PS50090">
    <property type="entry name" value="MYB_LIKE"/>
    <property type="match status" value="3"/>
</dbReference>
<dbReference type="GO" id="GO:0000981">
    <property type="term" value="F:DNA-binding transcription factor activity, RNA polymerase II-specific"/>
    <property type="evidence" value="ECO:0007669"/>
    <property type="project" value="TreeGrafter"/>
</dbReference>
<dbReference type="FunFam" id="1.10.10.60:FF:000010">
    <property type="entry name" value="Transcriptional activator Myb isoform A"/>
    <property type="match status" value="1"/>
</dbReference>
<dbReference type="PANTHER" id="PTHR45614:SF266">
    <property type="entry name" value="TRANSCRIPTION FACTOR MYB3R-4"/>
    <property type="match status" value="1"/>
</dbReference>
<feature type="compositionally biased region" description="Basic and acidic residues" evidence="7">
    <location>
        <begin position="1003"/>
        <end position="1019"/>
    </location>
</feature>
<dbReference type="Gene3D" id="1.10.10.60">
    <property type="entry name" value="Homeodomain-like"/>
    <property type="match status" value="3"/>
</dbReference>
<organism evidence="10">
    <name type="scientific">Salvia splendens</name>
    <name type="common">Scarlet sage</name>
    <dbReference type="NCBI Taxonomy" id="180675"/>
    <lineage>
        <taxon>Eukaryota</taxon>
        <taxon>Viridiplantae</taxon>
        <taxon>Streptophyta</taxon>
        <taxon>Embryophyta</taxon>
        <taxon>Tracheophyta</taxon>
        <taxon>Spermatophyta</taxon>
        <taxon>Magnoliopsida</taxon>
        <taxon>eudicotyledons</taxon>
        <taxon>Gunneridae</taxon>
        <taxon>Pentapetalae</taxon>
        <taxon>asterids</taxon>
        <taxon>lamiids</taxon>
        <taxon>Lamiales</taxon>
        <taxon>Lamiaceae</taxon>
        <taxon>Nepetoideae</taxon>
        <taxon>Mentheae</taxon>
        <taxon>Salviinae</taxon>
        <taxon>Salvia</taxon>
        <taxon>Salvia subgen. Calosphace</taxon>
        <taxon>core Calosphace</taxon>
    </lineage>
</organism>
<dbReference type="PANTHER" id="PTHR45614">
    <property type="entry name" value="MYB PROTEIN-RELATED"/>
    <property type="match status" value="1"/>
</dbReference>
<name>A0A8X8XDI0_SALSN</name>
<evidence type="ECO:0000256" key="4">
    <source>
        <dbReference type="ARBA" id="ARBA00023125"/>
    </source>
</evidence>
<dbReference type="InterPro" id="IPR050560">
    <property type="entry name" value="MYB_TF"/>
</dbReference>
<gene>
    <name evidence="10" type="ORF">SASPL_127646</name>
</gene>
<evidence type="ECO:0008006" key="12">
    <source>
        <dbReference type="Google" id="ProtNLM"/>
    </source>
</evidence>
<protein>
    <recommendedName>
        <fullName evidence="12">Myb proto-oncogene protein, plant</fullName>
    </recommendedName>
</protein>
<comment type="subcellular location">
    <subcellularLocation>
        <location evidence="1">Nucleus</location>
    </subcellularLocation>
</comment>
<dbReference type="GO" id="GO:0005634">
    <property type="term" value="C:nucleus"/>
    <property type="evidence" value="ECO:0007669"/>
    <property type="project" value="UniProtKB-SubCell"/>
</dbReference>
<feature type="domain" description="HTH myb-type" evidence="9">
    <location>
        <begin position="215"/>
        <end position="265"/>
    </location>
</feature>
<dbReference type="GO" id="GO:0000978">
    <property type="term" value="F:RNA polymerase II cis-regulatory region sequence-specific DNA binding"/>
    <property type="evidence" value="ECO:0007669"/>
    <property type="project" value="TreeGrafter"/>
</dbReference>
<dbReference type="InterPro" id="IPR009057">
    <property type="entry name" value="Homeodomain-like_sf"/>
</dbReference>
<evidence type="ECO:0000256" key="6">
    <source>
        <dbReference type="ARBA" id="ARBA00023242"/>
    </source>
</evidence>
<feature type="compositionally biased region" description="Polar residues" evidence="7">
    <location>
        <begin position="1057"/>
        <end position="1067"/>
    </location>
</feature>
<feature type="compositionally biased region" description="Basic and acidic residues" evidence="7">
    <location>
        <begin position="337"/>
        <end position="346"/>
    </location>
</feature>
<dbReference type="Proteomes" id="UP000298416">
    <property type="component" value="Unassembled WGS sequence"/>
</dbReference>
<evidence type="ECO:0000259" key="8">
    <source>
        <dbReference type="PROSITE" id="PS50090"/>
    </source>
</evidence>
<evidence type="ECO:0000256" key="7">
    <source>
        <dbReference type="SAM" id="MobiDB-lite"/>
    </source>
</evidence>
<reference evidence="10" key="1">
    <citation type="submission" date="2018-01" db="EMBL/GenBank/DDBJ databases">
        <authorList>
            <person name="Mao J.F."/>
        </authorList>
    </citation>
    <scope>NUCLEOTIDE SEQUENCE</scope>
    <source>
        <strain evidence="10">Huo1</strain>
        <tissue evidence="10">Leaf</tissue>
    </source>
</reference>
<comment type="caution">
    <text evidence="10">The sequence shown here is derived from an EMBL/GenBank/DDBJ whole genome shotgun (WGS) entry which is preliminary data.</text>
</comment>
<dbReference type="EMBL" id="PNBA02000010">
    <property type="protein sequence ID" value="KAG6409606.1"/>
    <property type="molecule type" value="Genomic_DNA"/>
</dbReference>
<keyword evidence="6" id="KW-0539">Nucleus</keyword>
<feature type="region of interest" description="Disordered" evidence="7">
    <location>
        <begin position="96"/>
        <end position="116"/>
    </location>
</feature>
<dbReference type="Pfam" id="PF00249">
    <property type="entry name" value="Myb_DNA-binding"/>
    <property type="match status" value="1"/>
</dbReference>
<dbReference type="InterPro" id="IPR001005">
    <property type="entry name" value="SANT/Myb"/>
</dbReference>
<reference evidence="10" key="2">
    <citation type="submission" date="2020-08" db="EMBL/GenBank/DDBJ databases">
        <title>Plant Genome Project.</title>
        <authorList>
            <person name="Zhang R.-G."/>
        </authorList>
    </citation>
    <scope>NUCLEOTIDE SEQUENCE</scope>
    <source>
        <strain evidence="10">Huo1</strain>
        <tissue evidence="10">Leaf</tissue>
    </source>
</reference>
<keyword evidence="5" id="KW-0804">Transcription</keyword>
<dbReference type="SMART" id="SM00717">
    <property type="entry name" value="SANT"/>
    <property type="match status" value="3"/>
</dbReference>
<feature type="compositionally biased region" description="Low complexity" evidence="7">
    <location>
        <begin position="285"/>
        <end position="301"/>
    </location>
</feature>
<feature type="compositionally biased region" description="Polar residues" evidence="7">
    <location>
        <begin position="316"/>
        <end position="335"/>
    </location>
</feature>
<feature type="domain" description="HTH myb-type" evidence="9">
    <location>
        <begin position="159"/>
        <end position="214"/>
    </location>
</feature>
<dbReference type="InterPro" id="IPR017930">
    <property type="entry name" value="Myb_dom"/>
</dbReference>
<dbReference type="FunFam" id="1.10.10.60:FF:000016">
    <property type="entry name" value="Transcriptional activator Myb isoform A"/>
    <property type="match status" value="1"/>
</dbReference>
<evidence type="ECO:0000256" key="3">
    <source>
        <dbReference type="ARBA" id="ARBA00023015"/>
    </source>
</evidence>
<accession>A0A8X8XDI0</accession>
<dbReference type="SUPFAM" id="SSF46689">
    <property type="entry name" value="Homeodomain-like"/>
    <property type="match status" value="2"/>
</dbReference>
<evidence type="ECO:0000313" key="10">
    <source>
        <dbReference type="EMBL" id="KAG6409606.1"/>
    </source>
</evidence>
<dbReference type="AlphaFoldDB" id="A0A8X8XDI0"/>
<feature type="region of interest" description="Disordered" evidence="7">
    <location>
        <begin position="883"/>
        <end position="906"/>
    </location>
</feature>
<feature type="domain" description="Myb-like" evidence="8">
    <location>
        <begin position="107"/>
        <end position="158"/>
    </location>
</feature>
<feature type="domain" description="Myb-like" evidence="8">
    <location>
        <begin position="211"/>
        <end position="261"/>
    </location>
</feature>
<evidence type="ECO:0000256" key="1">
    <source>
        <dbReference type="ARBA" id="ARBA00004123"/>
    </source>
</evidence>
<dbReference type="PROSITE" id="PS51294">
    <property type="entry name" value="HTH_MYB"/>
    <property type="match status" value="3"/>
</dbReference>